<evidence type="ECO:0000313" key="2">
    <source>
        <dbReference type="Proteomes" id="UP000827872"/>
    </source>
</evidence>
<comment type="caution">
    <text evidence="1">The sequence shown here is derived from an EMBL/GenBank/DDBJ whole genome shotgun (WGS) entry which is preliminary data.</text>
</comment>
<sequence length="242" mass="26230">MHRSEPGALCHTRPPGPYATDQEFLKFKGFGSLSSIPWTFTFRRVPVPPSILETPGGGLLSSNSFLEVTIERTQDDLNSMPKSPPPYARSCDMCSHMATMPRAKGKRDKANGTPKDRIQDVTLSAVPDPHLTALEPILRKEASLADEESELREVPPPKDNHSPVCPQTTEPVVVTTISKSVPELGQLGEGTESKANGHKQGPPDANRKDAEEHVGPGIPEKSIVSEEQTIKEKISQENAGLG</sequence>
<gene>
    <name evidence="1" type="ORF">K3G42_017366</name>
</gene>
<dbReference type="Proteomes" id="UP000827872">
    <property type="component" value="Linkage Group LG12"/>
</dbReference>
<accession>A0ACB8F011</accession>
<protein>
    <submittedName>
        <fullName evidence="1">Uncharacterized protein</fullName>
    </submittedName>
</protein>
<proteinExistence type="predicted"/>
<organism evidence="1 2">
    <name type="scientific">Sphaerodactylus townsendi</name>
    <dbReference type="NCBI Taxonomy" id="933632"/>
    <lineage>
        <taxon>Eukaryota</taxon>
        <taxon>Metazoa</taxon>
        <taxon>Chordata</taxon>
        <taxon>Craniata</taxon>
        <taxon>Vertebrata</taxon>
        <taxon>Euteleostomi</taxon>
        <taxon>Lepidosauria</taxon>
        <taxon>Squamata</taxon>
        <taxon>Bifurcata</taxon>
        <taxon>Gekkota</taxon>
        <taxon>Sphaerodactylidae</taxon>
        <taxon>Sphaerodactylus</taxon>
    </lineage>
</organism>
<reference evidence="1" key="1">
    <citation type="submission" date="2021-08" db="EMBL/GenBank/DDBJ databases">
        <title>The first chromosome-level gecko genome reveals the dynamic sex chromosomes of Neotropical dwarf geckos (Sphaerodactylidae: Sphaerodactylus).</title>
        <authorList>
            <person name="Pinto B.J."/>
            <person name="Keating S.E."/>
            <person name="Gamble T."/>
        </authorList>
    </citation>
    <scope>NUCLEOTIDE SEQUENCE</scope>
    <source>
        <strain evidence="1">TG3544</strain>
    </source>
</reference>
<keyword evidence="2" id="KW-1185">Reference proteome</keyword>
<evidence type="ECO:0000313" key="1">
    <source>
        <dbReference type="EMBL" id="KAH7998489.1"/>
    </source>
</evidence>
<name>A0ACB8F011_9SAUR</name>
<dbReference type="EMBL" id="CM037625">
    <property type="protein sequence ID" value="KAH7998489.1"/>
    <property type="molecule type" value="Genomic_DNA"/>
</dbReference>